<dbReference type="SUPFAM" id="SSF53850">
    <property type="entry name" value="Periplasmic binding protein-like II"/>
    <property type="match status" value="1"/>
</dbReference>
<dbReference type="GO" id="GO:0003700">
    <property type="term" value="F:DNA-binding transcription factor activity"/>
    <property type="evidence" value="ECO:0007669"/>
    <property type="project" value="InterPro"/>
</dbReference>
<keyword evidence="4" id="KW-0804">Transcription</keyword>
<comment type="similarity">
    <text evidence="1">Belongs to the LysR transcriptional regulatory family.</text>
</comment>
<keyword evidence="7" id="KW-1185">Reference proteome</keyword>
<dbReference type="InterPro" id="IPR000847">
    <property type="entry name" value="LysR_HTH_N"/>
</dbReference>
<evidence type="ECO:0000256" key="4">
    <source>
        <dbReference type="ARBA" id="ARBA00023163"/>
    </source>
</evidence>
<evidence type="ECO:0000313" key="6">
    <source>
        <dbReference type="EMBL" id="RNB55660.1"/>
    </source>
</evidence>
<dbReference type="Proteomes" id="UP000268829">
    <property type="component" value="Unassembled WGS sequence"/>
</dbReference>
<proteinExistence type="inferred from homology"/>
<dbReference type="PANTHER" id="PTHR30126">
    <property type="entry name" value="HTH-TYPE TRANSCRIPTIONAL REGULATOR"/>
    <property type="match status" value="1"/>
</dbReference>
<evidence type="ECO:0000256" key="3">
    <source>
        <dbReference type="ARBA" id="ARBA00023125"/>
    </source>
</evidence>
<dbReference type="CDD" id="cd05466">
    <property type="entry name" value="PBP2_LTTR_substrate"/>
    <property type="match status" value="1"/>
</dbReference>
<dbReference type="PANTHER" id="PTHR30126:SF64">
    <property type="entry name" value="HTH-TYPE TRANSCRIPTIONAL REGULATOR CITR"/>
    <property type="match status" value="1"/>
</dbReference>
<dbReference type="OrthoDB" id="9785745at2"/>
<dbReference type="FunFam" id="1.10.10.10:FF:000001">
    <property type="entry name" value="LysR family transcriptional regulator"/>
    <property type="match status" value="1"/>
</dbReference>
<dbReference type="Gene3D" id="3.40.190.10">
    <property type="entry name" value="Periplasmic binding protein-like II"/>
    <property type="match status" value="2"/>
</dbReference>
<evidence type="ECO:0000259" key="5">
    <source>
        <dbReference type="PROSITE" id="PS50931"/>
    </source>
</evidence>
<protein>
    <submittedName>
        <fullName evidence="6">LysR family transcriptional regulator</fullName>
    </submittedName>
</protein>
<name>A0A3M8AX62_9BACL</name>
<gene>
    <name evidence="6" type="ORF">EDM57_14280</name>
</gene>
<evidence type="ECO:0000256" key="1">
    <source>
        <dbReference type="ARBA" id="ARBA00009437"/>
    </source>
</evidence>
<accession>A0A3M8AX62</accession>
<evidence type="ECO:0000313" key="7">
    <source>
        <dbReference type="Proteomes" id="UP000268829"/>
    </source>
</evidence>
<dbReference type="PROSITE" id="PS50931">
    <property type="entry name" value="HTH_LYSR"/>
    <property type="match status" value="1"/>
</dbReference>
<dbReference type="InterPro" id="IPR036390">
    <property type="entry name" value="WH_DNA-bd_sf"/>
</dbReference>
<dbReference type="InterPro" id="IPR036388">
    <property type="entry name" value="WH-like_DNA-bd_sf"/>
</dbReference>
<dbReference type="EMBL" id="RHHS01000033">
    <property type="protein sequence ID" value="RNB55660.1"/>
    <property type="molecule type" value="Genomic_DNA"/>
</dbReference>
<comment type="caution">
    <text evidence="6">The sequence shown here is derived from an EMBL/GenBank/DDBJ whole genome shotgun (WGS) entry which is preliminary data.</text>
</comment>
<dbReference type="Pfam" id="PF00126">
    <property type="entry name" value="HTH_1"/>
    <property type="match status" value="1"/>
</dbReference>
<reference evidence="6 7" key="1">
    <citation type="submission" date="2018-10" db="EMBL/GenBank/DDBJ databases">
        <title>Phylogenomics of Brevibacillus.</title>
        <authorList>
            <person name="Dunlap C."/>
        </authorList>
    </citation>
    <scope>NUCLEOTIDE SEQUENCE [LARGE SCALE GENOMIC DNA]</scope>
    <source>
        <strain evidence="6 7">DSM 100115</strain>
    </source>
</reference>
<evidence type="ECO:0000256" key="2">
    <source>
        <dbReference type="ARBA" id="ARBA00023015"/>
    </source>
</evidence>
<dbReference type="PRINTS" id="PR00039">
    <property type="entry name" value="HTHLYSR"/>
</dbReference>
<keyword evidence="2" id="KW-0805">Transcription regulation</keyword>
<dbReference type="GO" id="GO:0000976">
    <property type="term" value="F:transcription cis-regulatory region binding"/>
    <property type="evidence" value="ECO:0007669"/>
    <property type="project" value="TreeGrafter"/>
</dbReference>
<organism evidence="6 7">
    <name type="scientific">Brevibacillus gelatini</name>
    <dbReference type="NCBI Taxonomy" id="1655277"/>
    <lineage>
        <taxon>Bacteria</taxon>
        <taxon>Bacillati</taxon>
        <taxon>Bacillota</taxon>
        <taxon>Bacilli</taxon>
        <taxon>Bacillales</taxon>
        <taxon>Paenibacillaceae</taxon>
        <taxon>Brevibacillus</taxon>
    </lineage>
</organism>
<sequence>MDFRVLQTFLVAATTENFHQTAEALFIAQPTVSQHIRQLEKELGIKLFERVGKRVRLTEAGKRYLPHAKGLLEQWHHSMEDLQAWRQGYRAKLQVAVSPIIARARFSHLLHRFTKLYPDVDISIKIADSVDIGPLVQSGQADLGLTRMVPGELQLDTYMLYEDPVVFAVPHNGGDMDAPLPDWEQEVQSNRLLTHNHPGYWDDLLLLLRQRGLALRTMAVSQVDITKRFIEDGLGVSFLPRSAVSRDLFENRFIELPTPGLVLPKVASYLLVPKAGISEPAKHFMEILQALYPPMPQVMPGSKGAP</sequence>
<keyword evidence="3" id="KW-0238">DNA-binding</keyword>
<dbReference type="Gene3D" id="1.10.10.10">
    <property type="entry name" value="Winged helix-like DNA-binding domain superfamily/Winged helix DNA-binding domain"/>
    <property type="match status" value="1"/>
</dbReference>
<dbReference type="Pfam" id="PF03466">
    <property type="entry name" value="LysR_substrate"/>
    <property type="match status" value="1"/>
</dbReference>
<feature type="domain" description="HTH lysR-type" evidence="5">
    <location>
        <begin position="1"/>
        <end position="58"/>
    </location>
</feature>
<dbReference type="InterPro" id="IPR005119">
    <property type="entry name" value="LysR_subst-bd"/>
</dbReference>
<dbReference type="SUPFAM" id="SSF46785">
    <property type="entry name" value="Winged helix' DNA-binding domain"/>
    <property type="match status" value="1"/>
</dbReference>
<dbReference type="AlphaFoldDB" id="A0A3M8AX62"/>
<dbReference type="RefSeq" id="WP_122905409.1">
    <property type="nucleotide sequence ID" value="NZ_CP154342.1"/>
</dbReference>